<dbReference type="InterPro" id="IPR032005">
    <property type="entry name" value="TyrRSs_C"/>
</dbReference>
<evidence type="ECO:0000313" key="14">
    <source>
        <dbReference type="Proteomes" id="UP000811619"/>
    </source>
</evidence>
<reference evidence="13" key="1">
    <citation type="journal article" date="2020" name="bioRxiv">
        <title>Whole genome comparisons of ergot fungi reveals the divergence and evolution of species within the genus Claviceps are the result of varying mechanisms driving genome evolution and host range expansion.</title>
        <authorList>
            <person name="Wyka S.A."/>
            <person name="Mondo S.J."/>
            <person name="Liu M."/>
            <person name="Dettman J."/>
            <person name="Nalam V."/>
            <person name="Broders K.D."/>
        </authorList>
    </citation>
    <scope>NUCLEOTIDE SEQUENCE</scope>
    <source>
        <strain evidence="13">CCC 489</strain>
    </source>
</reference>
<keyword evidence="8 10" id="KW-0030">Aminoacyl-tRNA synthetase</keyword>
<dbReference type="GO" id="GO:0005524">
    <property type="term" value="F:ATP binding"/>
    <property type="evidence" value="ECO:0007669"/>
    <property type="project" value="UniProtKB-KW"/>
</dbReference>
<evidence type="ECO:0000256" key="10">
    <source>
        <dbReference type="RuleBase" id="RU361234"/>
    </source>
</evidence>
<dbReference type="GO" id="GO:0004831">
    <property type="term" value="F:tyrosine-tRNA ligase activity"/>
    <property type="evidence" value="ECO:0007669"/>
    <property type="project" value="UniProtKB-EC"/>
</dbReference>
<protein>
    <recommendedName>
        <fullName evidence="10">Tyrosine--tRNA ligase</fullName>
        <ecNumber evidence="10">6.1.1.1</ecNumber>
    </recommendedName>
    <alternativeName>
        <fullName evidence="10">Tyrosyl-tRNA synthetase</fullName>
    </alternativeName>
</protein>
<dbReference type="PANTHER" id="PTHR11766:SF0">
    <property type="entry name" value="TYROSINE--TRNA LIGASE, MITOCHONDRIAL"/>
    <property type="match status" value="1"/>
</dbReference>
<dbReference type="Pfam" id="PF00579">
    <property type="entry name" value="tRNA-synt_1b"/>
    <property type="match status" value="1"/>
</dbReference>
<comment type="catalytic activity">
    <reaction evidence="9 10">
        <text>tRNA(Tyr) + L-tyrosine + ATP = L-tyrosyl-tRNA(Tyr) + AMP + diphosphate + H(+)</text>
        <dbReference type="Rhea" id="RHEA:10220"/>
        <dbReference type="Rhea" id="RHEA-COMP:9706"/>
        <dbReference type="Rhea" id="RHEA-COMP:9707"/>
        <dbReference type="ChEBI" id="CHEBI:15378"/>
        <dbReference type="ChEBI" id="CHEBI:30616"/>
        <dbReference type="ChEBI" id="CHEBI:33019"/>
        <dbReference type="ChEBI" id="CHEBI:58315"/>
        <dbReference type="ChEBI" id="CHEBI:78442"/>
        <dbReference type="ChEBI" id="CHEBI:78536"/>
        <dbReference type="ChEBI" id="CHEBI:456215"/>
        <dbReference type="EC" id="6.1.1.1"/>
    </reaction>
</comment>
<keyword evidence="4" id="KW-0507">mRNA processing</keyword>
<feature type="region of interest" description="Disordered" evidence="11">
    <location>
        <begin position="596"/>
        <end position="615"/>
    </location>
</feature>
<dbReference type="InterPro" id="IPR024088">
    <property type="entry name" value="Tyr-tRNA-ligase_bac-type"/>
</dbReference>
<evidence type="ECO:0000256" key="1">
    <source>
        <dbReference type="ARBA" id="ARBA00004305"/>
    </source>
</evidence>
<dbReference type="Proteomes" id="UP000811619">
    <property type="component" value="Unassembled WGS sequence"/>
</dbReference>
<dbReference type="InterPro" id="IPR001412">
    <property type="entry name" value="aa-tRNA-synth_I_CS"/>
</dbReference>
<dbReference type="GO" id="GO:0006397">
    <property type="term" value="P:mRNA processing"/>
    <property type="evidence" value="ECO:0007669"/>
    <property type="project" value="UniProtKB-KW"/>
</dbReference>
<keyword evidence="5 10" id="KW-0547">Nucleotide-binding</keyword>
<organism evidence="13 14">
    <name type="scientific">Claviceps africana</name>
    <dbReference type="NCBI Taxonomy" id="83212"/>
    <lineage>
        <taxon>Eukaryota</taxon>
        <taxon>Fungi</taxon>
        <taxon>Dikarya</taxon>
        <taxon>Ascomycota</taxon>
        <taxon>Pezizomycotina</taxon>
        <taxon>Sordariomycetes</taxon>
        <taxon>Hypocreomycetidae</taxon>
        <taxon>Hypocreales</taxon>
        <taxon>Clavicipitaceae</taxon>
        <taxon>Claviceps</taxon>
    </lineage>
</organism>
<dbReference type="OrthoDB" id="337870at2759"/>
<keyword evidence="3 10" id="KW-0436">Ligase</keyword>
<gene>
    <name evidence="13" type="ORF">E4U42_007214</name>
</gene>
<dbReference type="GO" id="GO:0006437">
    <property type="term" value="P:tyrosyl-tRNA aminoacylation"/>
    <property type="evidence" value="ECO:0007669"/>
    <property type="project" value="InterPro"/>
</dbReference>
<dbReference type="Gene3D" id="3.10.290.10">
    <property type="entry name" value="RNA-binding S4 domain"/>
    <property type="match status" value="1"/>
</dbReference>
<dbReference type="EMBL" id="SRPY01000808">
    <property type="protein sequence ID" value="KAG5917495.1"/>
    <property type="molecule type" value="Genomic_DNA"/>
</dbReference>
<comment type="caution">
    <text evidence="13">The sequence shown here is derived from an EMBL/GenBank/DDBJ whole genome shotgun (WGS) entry which is preliminary data.</text>
</comment>
<dbReference type="InterPro" id="IPR002307">
    <property type="entry name" value="Tyr-tRNA-ligase"/>
</dbReference>
<dbReference type="PRINTS" id="PR01040">
    <property type="entry name" value="TRNASYNTHTYR"/>
</dbReference>
<dbReference type="Gene3D" id="1.10.240.10">
    <property type="entry name" value="Tyrosyl-Transfer RNA Synthetase"/>
    <property type="match status" value="1"/>
</dbReference>
<dbReference type="FunFam" id="1.10.240.10:FF:000001">
    <property type="entry name" value="Tyrosine--tRNA ligase"/>
    <property type="match status" value="1"/>
</dbReference>
<dbReference type="InterPro" id="IPR014729">
    <property type="entry name" value="Rossmann-like_a/b/a_fold"/>
</dbReference>
<dbReference type="GO" id="GO:0005829">
    <property type="term" value="C:cytosol"/>
    <property type="evidence" value="ECO:0007669"/>
    <property type="project" value="TreeGrafter"/>
</dbReference>
<sequence>MFPRVTVSRSLSRCAAQRIFCESRQIRGVSTSYLTKVAAADERWEKRAARIQNGEEPHLWDILHERGYIKDVAGTPKKIKEIMRIKRIGAYVGVDPTADSLHIGHLVPFMPLFWLWFHGYPAVTLLGGATARIGDPTGRLKSREQLSNAEISRNVTKIHYQLTRLWQNVVHLRDKYGYEKDWAAKRHLLNNNMWLQGLSVYDFSKRLAKQTRIGPMLGRDTVKERMAQGEGMSLGEFMYPLFQGWDFWHMYNKLGIQIQIGGSDQYGNIVAGIDALKVIRESEEAPYAKMPSGWQHDPIGFTVPLLLDSAGDKFGKSAGNAVWLDEFKTTPFDLYGYFVRRPDDEVEKLLKLFTFLPMAKIQEVMTEHQADPSKRVAQHTLAFEVLSLVHGSQRALQEAQQHQFRFGGKLPPIVKQPEESTGIITANNAPRSDIQLPKSVMSLSPARLLFAAGLASSTSEGQRLVKQEGAYVAAQPGQSRGLVPGNLAWTPIKMWFPDETYKFVIDDKLLILRKGKHNIRIVELVSEEQWEEGGKLYPGQPYTGVVRRIKDHLQDQAKASGKTLTPVELKKLVNHKTKEYADYLMTEGRDEYIKYKPGTRTPATWQKRGSSRGRR</sequence>
<dbReference type="PANTHER" id="PTHR11766">
    <property type="entry name" value="TYROSYL-TRNA SYNTHETASE"/>
    <property type="match status" value="1"/>
</dbReference>
<evidence type="ECO:0000256" key="4">
    <source>
        <dbReference type="ARBA" id="ARBA00022664"/>
    </source>
</evidence>
<evidence type="ECO:0000259" key="12">
    <source>
        <dbReference type="Pfam" id="PF16714"/>
    </source>
</evidence>
<evidence type="ECO:0000256" key="11">
    <source>
        <dbReference type="SAM" id="MobiDB-lite"/>
    </source>
</evidence>
<evidence type="ECO:0000256" key="8">
    <source>
        <dbReference type="ARBA" id="ARBA00023146"/>
    </source>
</evidence>
<dbReference type="Pfam" id="PF16714">
    <property type="entry name" value="TyrRSs_C"/>
    <property type="match status" value="1"/>
</dbReference>
<dbReference type="InterPro" id="IPR036986">
    <property type="entry name" value="S4_RNA-bd_sf"/>
</dbReference>
<dbReference type="EC" id="6.1.1.1" evidence="10"/>
<comment type="subcellular location">
    <subcellularLocation>
        <location evidence="1">Mitochondrion matrix</location>
    </subcellularLocation>
</comment>
<evidence type="ECO:0000256" key="6">
    <source>
        <dbReference type="ARBA" id="ARBA00022840"/>
    </source>
</evidence>
<dbReference type="GO" id="GO:0005759">
    <property type="term" value="C:mitochondrial matrix"/>
    <property type="evidence" value="ECO:0007669"/>
    <property type="project" value="UniProtKB-SubCell"/>
</dbReference>
<dbReference type="SUPFAM" id="SSF52374">
    <property type="entry name" value="Nucleotidylyl transferase"/>
    <property type="match status" value="1"/>
</dbReference>
<proteinExistence type="inferred from homology"/>
<dbReference type="InterPro" id="IPR002305">
    <property type="entry name" value="aa-tRNA-synth_Ic"/>
</dbReference>
<dbReference type="AlphaFoldDB" id="A0A8K0NG91"/>
<keyword evidence="6 10" id="KW-0067">ATP-binding</keyword>
<dbReference type="NCBIfam" id="TIGR00234">
    <property type="entry name" value="tyrS"/>
    <property type="match status" value="1"/>
</dbReference>
<keyword evidence="14" id="KW-1185">Reference proteome</keyword>
<comment type="similarity">
    <text evidence="2 10">Belongs to the class-I aminoacyl-tRNA synthetase family.</text>
</comment>
<dbReference type="Gene3D" id="3.40.50.620">
    <property type="entry name" value="HUPs"/>
    <property type="match status" value="1"/>
</dbReference>
<evidence type="ECO:0000313" key="13">
    <source>
        <dbReference type="EMBL" id="KAG5917495.1"/>
    </source>
</evidence>
<dbReference type="PROSITE" id="PS00178">
    <property type="entry name" value="AA_TRNA_LIGASE_I"/>
    <property type="match status" value="1"/>
</dbReference>
<evidence type="ECO:0000256" key="2">
    <source>
        <dbReference type="ARBA" id="ARBA00005594"/>
    </source>
</evidence>
<accession>A0A8K0NG91</accession>
<keyword evidence="7 10" id="KW-0648">Protein biosynthesis</keyword>
<dbReference type="GO" id="GO:0003723">
    <property type="term" value="F:RNA binding"/>
    <property type="evidence" value="ECO:0007669"/>
    <property type="project" value="InterPro"/>
</dbReference>
<name>A0A8K0NG91_9HYPO</name>
<feature type="domain" description="Tyrosyl-tRNA synthetase C-terminal" evidence="12">
    <location>
        <begin position="425"/>
        <end position="541"/>
    </location>
</feature>
<evidence type="ECO:0000256" key="5">
    <source>
        <dbReference type="ARBA" id="ARBA00022741"/>
    </source>
</evidence>
<evidence type="ECO:0000256" key="9">
    <source>
        <dbReference type="ARBA" id="ARBA00048248"/>
    </source>
</evidence>
<dbReference type="CDD" id="cd00805">
    <property type="entry name" value="TyrRS_core"/>
    <property type="match status" value="1"/>
</dbReference>
<evidence type="ECO:0000256" key="7">
    <source>
        <dbReference type="ARBA" id="ARBA00022917"/>
    </source>
</evidence>
<evidence type="ECO:0000256" key="3">
    <source>
        <dbReference type="ARBA" id="ARBA00022598"/>
    </source>
</evidence>
<dbReference type="FunFam" id="3.40.50.620:FF:000227">
    <property type="entry name" value="Tyrosine--tRNA ligase"/>
    <property type="match status" value="1"/>
</dbReference>